<dbReference type="AlphaFoldDB" id="A0A9J6EMI5"/>
<dbReference type="SUPFAM" id="SSF54695">
    <property type="entry name" value="POZ domain"/>
    <property type="match status" value="1"/>
</dbReference>
<evidence type="ECO:0000313" key="3">
    <source>
        <dbReference type="EMBL" id="KAH8035447.1"/>
    </source>
</evidence>
<evidence type="ECO:0000313" key="4">
    <source>
        <dbReference type="Proteomes" id="UP000821866"/>
    </source>
</evidence>
<dbReference type="EMBL" id="JABSTU010000003">
    <property type="protein sequence ID" value="KAH8035447.1"/>
    <property type="molecule type" value="Genomic_DNA"/>
</dbReference>
<feature type="domain" description="BTB" evidence="2">
    <location>
        <begin position="2"/>
        <end position="69"/>
    </location>
</feature>
<organism evidence="3 4">
    <name type="scientific">Rhipicephalus microplus</name>
    <name type="common">Cattle tick</name>
    <name type="synonym">Boophilus microplus</name>
    <dbReference type="NCBI Taxonomy" id="6941"/>
    <lineage>
        <taxon>Eukaryota</taxon>
        <taxon>Metazoa</taxon>
        <taxon>Ecdysozoa</taxon>
        <taxon>Arthropoda</taxon>
        <taxon>Chelicerata</taxon>
        <taxon>Arachnida</taxon>
        <taxon>Acari</taxon>
        <taxon>Parasitiformes</taxon>
        <taxon>Ixodida</taxon>
        <taxon>Ixodoidea</taxon>
        <taxon>Ixodidae</taxon>
        <taxon>Rhipicephalinae</taxon>
        <taxon>Rhipicephalus</taxon>
        <taxon>Boophilus</taxon>
    </lineage>
</organism>
<evidence type="ECO:0000256" key="1">
    <source>
        <dbReference type="SAM" id="MobiDB-lite"/>
    </source>
</evidence>
<protein>
    <recommendedName>
        <fullName evidence="2">BTB domain-containing protein</fullName>
    </recommendedName>
</protein>
<dbReference type="InterPro" id="IPR000210">
    <property type="entry name" value="BTB/POZ_dom"/>
</dbReference>
<dbReference type="InterPro" id="IPR011333">
    <property type="entry name" value="SKP1/BTB/POZ_sf"/>
</dbReference>
<dbReference type="CDD" id="cd18186">
    <property type="entry name" value="BTB_POZ_ZBTB_KLHL-like"/>
    <property type="match status" value="1"/>
</dbReference>
<sequence length="123" mass="13816">MTDVEVHVEAKIFQAHKLILTCHSPYFHKLLISTKPEMLKQRALRQELSSLLSEAVASPESLLSIIVYFASHLGTPEFEEDEPNAPRSRRRCVPKMRPSTTEFPEAMSAPHLLVLLVGSVLVP</sequence>
<reference evidence="3" key="2">
    <citation type="submission" date="2021-09" db="EMBL/GenBank/DDBJ databases">
        <authorList>
            <person name="Jia N."/>
            <person name="Wang J."/>
            <person name="Shi W."/>
            <person name="Du L."/>
            <person name="Sun Y."/>
            <person name="Zhan W."/>
            <person name="Jiang J."/>
            <person name="Wang Q."/>
            <person name="Zhang B."/>
            <person name="Ji P."/>
            <person name="Sakyi L.B."/>
            <person name="Cui X."/>
            <person name="Yuan T."/>
            <person name="Jiang B."/>
            <person name="Yang W."/>
            <person name="Lam T.T.-Y."/>
            <person name="Chang Q."/>
            <person name="Ding S."/>
            <person name="Wang X."/>
            <person name="Zhu J."/>
            <person name="Ruan X."/>
            <person name="Zhao L."/>
            <person name="Wei J."/>
            <person name="Que T."/>
            <person name="Du C."/>
            <person name="Cheng J."/>
            <person name="Dai P."/>
            <person name="Han X."/>
            <person name="Huang E."/>
            <person name="Gao Y."/>
            <person name="Liu J."/>
            <person name="Shao H."/>
            <person name="Ye R."/>
            <person name="Li L."/>
            <person name="Wei W."/>
            <person name="Wang X."/>
            <person name="Wang C."/>
            <person name="Huo Q."/>
            <person name="Li W."/>
            <person name="Guo W."/>
            <person name="Chen H."/>
            <person name="Chen S."/>
            <person name="Zhou L."/>
            <person name="Zhou L."/>
            <person name="Ni X."/>
            <person name="Tian J."/>
            <person name="Zhou Y."/>
            <person name="Sheng Y."/>
            <person name="Liu T."/>
            <person name="Pan Y."/>
            <person name="Xia L."/>
            <person name="Li J."/>
            <person name="Zhao F."/>
            <person name="Cao W."/>
        </authorList>
    </citation>
    <scope>NUCLEOTIDE SEQUENCE</scope>
    <source>
        <strain evidence="3">Rmic-2018</strain>
        <tissue evidence="3">Larvae</tissue>
    </source>
</reference>
<dbReference type="Proteomes" id="UP000821866">
    <property type="component" value="Chromosome 11"/>
</dbReference>
<proteinExistence type="predicted"/>
<feature type="region of interest" description="Disordered" evidence="1">
    <location>
        <begin position="76"/>
        <end position="97"/>
    </location>
</feature>
<keyword evidence="4" id="KW-1185">Reference proteome</keyword>
<reference evidence="3" key="1">
    <citation type="journal article" date="2020" name="Cell">
        <title>Large-Scale Comparative Analyses of Tick Genomes Elucidate Their Genetic Diversity and Vector Capacities.</title>
        <authorList>
            <consortium name="Tick Genome and Microbiome Consortium (TIGMIC)"/>
            <person name="Jia N."/>
            <person name="Wang J."/>
            <person name="Shi W."/>
            <person name="Du L."/>
            <person name="Sun Y."/>
            <person name="Zhan W."/>
            <person name="Jiang J.F."/>
            <person name="Wang Q."/>
            <person name="Zhang B."/>
            <person name="Ji P."/>
            <person name="Bell-Sakyi L."/>
            <person name="Cui X.M."/>
            <person name="Yuan T.T."/>
            <person name="Jiang B.G."/>
            <person name="Yang W.F."/>
            <person name="Lam T.T."/>
            <person name="Chang Q.C."/>
            <person name="Ding S.J."/>
            <person name="Wang X.J."/>
            <person name="Zhu J.G."/>
            <person name="Ruan X.D."/>
            <person name="Zhao L."/>
            <person name="Wei J.T."/>
            <person name="Ye R.Z."/>
            <person name="Que T.C."/>
            <person name="Du C.H."/>
            <person name="Zhou Y.H."/>
            <person name="Cheng J.X."/>
            <person name="Dai P.F."/>
            <person name="Guo W.B."/>
            <person name="Han X.H."/>
            <person name="Huang E.J."/>
            <person name="Li L.F."/>
            <person name="Wei W."/>
            <person name="Gao Y.C."/>
            <person name="Liu J.Z."/>
            <person name="Shao H.Z."/>
            <person name="Wang X."/>
            <person name="Wang C.C."/>
            <person name="Yang T.C."/>
            <person name="Huo Q.B."/>
            <person name="Li W."/>
            <person name="Chen H.Y."/>
            <person name="Chen S.E."/>
            <person name="Zhou L.G."/>
            <person name="Ni X.B."/>
            <person name="Tian J.H."/>
            <person name="Sheng Y."/>
            <person name="Liu T."/>
            <person name="Pan Y.S."/>
            <person name="Xia L.Y."/>
            <person name="Li J."/>
            <person name="Zhao F."/>
            <person name="Cao W.C."/>
        </authorList>
    </citation>
    <scope>NUCLEOTIDE SEQUENCE</scope>
    <source>
        <strain evidence="3">Rmic-2018</strain>
    </source>
</reference>
<dbReference type="Pfam" id="PF00651">
    <property type="entry name" value="BTB"/>
    <property type="match status" value="1"/>
</dbReference>
<accession>A0A9J6EMI5</accession>
<dbReference type="Gene3D" id="3.30.710.10">
    <property type="entry name" value="Potassium Channel Kv1.1, Chain A"/>
    <property type="match status" value="1"/>
</dbReference>
<name>A0A9J6EMI5_RHIMP</name>
<evidence type="ECO:0000259" key="2">
    <source>
        <dbReference type="PROSITE" id="PS50097"/>
    </source>
</evidence>
<comment type="caution">
    <text evidence="3">The sequence shown here is derived from an EMBL/GenBank/DDBJ whole genome shotgun (WGS) entry which is preliminary data.</text>
</comment>
<dbReference type="PROSITE" id="PS50097">
    <property type="entry name" value="BTB"/>
    <property type="match status" value="1"/>
</dbReference>
<gene>
    <name evidence="3" type="ORF">HPB51_005635</name>
</gene>